<evidence type="ECO:0000313" key="3">
    <source>
        <dbReference type="Proteomes" id="UP001642409"/>
    </source>
</evidence>
<dbReference type="AlphaFoldDB" id="A0AA86R250"/>
<reference evidence="1" key="1">
    <citation type="submission" date="2023-06" db="EMBL/GenBank/DDBJ databases">
        <authorList>
            <person name="Kurt Z."/>
        </authorList>
    </citation>
    <scope>NUCLEOTIDE SEQUENCE</scope>
</reference>
<gene>
    <name evidence="2" type="ORF">HINF_LOCUS44445</name>
    <name evidence="1" type="ORF">HINF_LOCUS55407</name>
</gene>
<evidence type="ECO:0000313" key="2">
    <source>
        <dbReference type="EMBL" id="CAL6051599.1"/>
    </source>
</evidence>
<comment type="caution">
    <text evidence="1">The sequence shown here is derived from an EMBL/GenBank/DDBJ whole genome shotgun (WGS) entry which is preliminary data.</text>
</comment>
<keyword evidence="3" id="KW-1185">Reference proteome</keyword>
<sequence length="110" mass="13118">MDSQRTTKMQQIGNNIQIPGIQLPTTYPYNKYILKSEVLTLFVGKYRYIDQCLKKYCIAEVFCMNDTAGFAFIWCYKMSYMHNSTNYKNLAIHTNWRIKYQIQILCTKLF</sequence>
<dbReference type="EMBL" id="CATOUU010001030">
    <property type="protein sequence ID" value="CAI9967762.1"/>
    <property type="molecule type" value="Genomic_DNA"/>
</dbReference>
<organism evidence="1">
    <name type="scientific">Hexamita inflata</name>
    <dbReference type="NCBI Taxonomy" id="28002"/>
    <lineage>
        <taxon>Eukaryota</taxon>
        <taxon>Metamonada</taxon>
        <taxon>Diplomonadida</taxon>
        <taxon>Hexamitidae</taxon>
        <taxon>Hexamitinae</taxon>
        <taxon>Hexamita</taxon>
    </lineage>
</organism>
<name>A0AA86R250_9EUKA</name>
<evidence type="ECO:0000313" key="1">
    <source>
        <dbReference type="EMBL" id="CAI9967762.1"/>
    </source>
</evidence>
<dbReference type="Proteomes" id="UP001642409">
    <property type="component" value="Unassembled WGS sequence"/>
</dbReference>
<protein>
    <submittedName>
        <fullName evidence="2">Hypothetical_protein</fullName>
    </submittedName>
</protein>
<reference evidence="2 3" key="2">
    <citation type="submission" date="2024-07" db="EMBL/GenBank/DDBJ databases">
        <authorList>
            <person name="Akdeniz Z."/>
        </authorList>
    </citation>
    <scope>NUCLEOTIDE SEQUENCE [LARGE SCALE GENOMIC DNA]</scope>
</reference>
<proteinExistence type="predicted"/>
<accession>A0AA86R250</accession>
<dbReference type="EMBL" id="CAXDID020000189">
    <property type="protein sequence ID" value="CAL6051599.1"/>
    <property type="molecule type" value="Genomic_DNA"/>
</dbReference>